<dbReference type="Gramene" id="rna38027">
    <property type="protein sequence ID" value="RHN43983.1"/>
    <property type="gene ID" value="gene38027"/>
</dbReference>
<evidence type="ECO:0000313" key="1">
    <source>
        <dbReference type="EMBL" id="RHN43983.1"/>
    </source>
</evidence>
<dbReference type="EMBL" id="PSQE01000007">
    <property type="protein sequence ID" value="RHN43983.1"/>
    <property type="molecule type" value="Genomic_DNA"/>
</dbReference>
<dbReference type="Proteomes" id="UP000265566">
    <property type="component" value="Chromosome 7"/>
</dbReference>
<protein>
    <submittedName>
        <fullName evidence="1">Uncharacterized protein</fullName>
    </submittedName>
</protein>
<accession>A0A396GTW3</accession>
<sequence length="74" mass="8551">MKLLFRIKQLRKSCMMLIMVWFSLRRNPRNQKSIKPFLQLKFQTDMVIKNGVPNVHSTKPCSTSMSHSLGTQGG</sequence>
<dbReference type="AlphaFoldDB" id="A0A396GTW3"/>
<name>A0A396GTW3_MEDTR</name>
<proteinExistence type="predicted"/>
<gene>
    <name evidence="1" type="ORF">MtrunA17_Chr7g0214421</name>
</gene>
<organism evidence="1 2">
    <name type="scientific">Medicago truncatula</name>
    <name type="common">Barrel medic</name>
    <name type="synonym">Medicago tribuloides</name>
    <dbReference type="NCBI Taxonomy" id="3880"/>
    <lineage>
        <taxon>Eukaryota</taxon>
        <taxon>Viridiplantae</taxon>
        <taxon>Streptophyta</taxon>
        <taxon>Embryophyta</taxon>
        <taxon>Tracheophyta</taxon>
        <taxon>Spermatophyta</taxon>
        <taxon>Magnoliopsida</taxon>
        <taxon>eudicotyledons</taxon>
        <taxon>Gunneridae</taxon>
        <taxon>Pentapetalae</taxon>
        <taxon>rosids</taxon>
        <taxon>fabids</taxon>
        <taxon>Fabales</taxon>
        <taxon>Fabaceae</taxon>
        <taxon>Papilionoideae</taxon>
        <taxon>50 kb inversion clade</taxon>
        <taxon>NPAAA clade</taxon>
        <taxon>Hologalegina</taxon>
        <taxon>IRL clade</taxon>
        <taxon>Trifolieae</taxon>
        <taxon>Medicago</taxon>
    </lineage>
</organism>
<evidence type="ECO:0000313" key="2">
    <source>
        <dbReference type="Proteomes" id="UP000265566"/>
    </source>
</evidence>
<comment type="caution">
    <text evidence="1">The sequence shown here is derived from an EMBL/GenBank/DDBJ whole genome shotgun (WGS) entry which is preliminary data.</text>
</comment>
<reference evidence="2" key="1">
    <citation type="journal article" date="2018" name="Nat. Plants">
        <title>Whole-genome landscape of Medicago truncatula symbiotic genes.</title>
        <authorList>
            <person name="Pecrix Y."/>
            <person name="Staton S.E."/>
            <person name="Sallet E."/>
            <person name="Lelandais-Briere C."/>
            <person name="Moreau S."/>
            <person name="Carrere S."/>
            <person name="Blein T."/>
            <person name="Jardinaud M.F."/>
            <person name="Latrasse D."/>
            <person name="Zouine M."/>
            <person name="Zahm M."/>
            <person name="Kreplak J."/>
            <person name="Mayjonade B."/>
            <person name="Satge C."/>
            <person name="Perez M."/>
            <person name="Cauet S."/>
            <person name="Marande W."/>
            <person name="Chantry-Darmon C."/>
            <person name="Lopez-Roques C."/>
            <person name="Bouchez O."/>
            <person name="Berard A."/>
            <person name="Debelle F."/>
            <person name="Munos S."/>
            <person name="Bendahmane A."/>
            <person name="Berges H."/>
            <person name="Niebel A."/>
            <person name="Buitink J."/>
            <person name="Frugier F."/>
            <person name="Benhamed M."/>
            <person name="Crespi M."/>
            <person name="Gouzy J."/>
            <person name="Gamas P."/>
        </authorList>
    </citation>
    <scope>NUCLEOTIDE SEQUENCE [LARGE SCALE GENOMIC DNA]</scope>
    <source>
        <strain evidence="2">cv. Jemalong A17</strain>
    </source>
</reference>